<evidence type="ECO:0000313" key="1">
    <source>
        <dbReference type="EMBL" id="MDI9233156.1"/>
    </source>
</evidence>
<dbReference type="EMBL" id="JASGBH010000003">
    <property type="protein sequence ID" value="MDI9233156.1"/>
    <property type="molecule type" value="Genomic_DNA"/>
</dbReference>
<organism evidence="1 2">
    <name type="scientific">Limnohabitans lacus</name>
    <dbReference type="NCBI Taxonomy" id="3045173"/>
    <lineage>
        <taxon>Bacteria</taxon>
        <taxon>Pseudomonadati</taxon>
        <taxon>Pseudomonadota</taxon>
        <taxon>Betaproteobacteria</taxon>
        <taxon>Burkholderiales</taxon>
        <taxon>Comamonadaceae</taxon>
        <taxon>Limnohabitans</taxon>
    </lineage>
</organism>
<name>A0ABT6X4W3_9BURK</name>
<protein>
    <submittedName>
        <fullName evidence="1">Uncharacterized protein</fullName>
    </submittedName>
</protein>
<dbReference type="Proteomes" id="UP001431902">
    <property type="component" value="Unassembled WGS sequence"/>
</dbReference>
<accession>A0ABT6X4W3</accession>
<sequence>MSAALDTLSRMTDALTASSRGDLSQSEMIRLWRSVGATLPLPDKYGEVLGNLLDRIEASALFSEESCSFSQKDLLASLQMWADKARGTLSAS</sequence>
<proteinExistence type="predicted"/>
<gene>
    <name evidence="1" type="ORF">QLQ16_04820</name>
</gene>
<reference evidence="1" key="1">
    <citation type="submission" date="2023-05" db="EMBL/GenBank/DDBJ databases">
        <title>Limnohabitans sp. strain HM2-2 Genome sequencing and assembly.</title>
        <authorList>
            <person name="Jung Y."/>
        </authorList>
    </citation>
    <scope>NUCLEOTIDE SEQUENCE</scope>
    <source>
        <strain evidence="1">HM2-2</strain>
    </source>
</reference>
<keyword evidence="2" id="KW-1185">Reference proteome</keyword>
<comment type="caution">
    <text evidence="1">The sequence shown here is derived from an EMBL/GenBank/DDBJ whole genome shotgun (WGS) entry which is preliminary data.</text>
</comment>
<evidence type="ECO:0000313" key="2">
    <source>
        <dbReference type="Proteomes" id="UP001431902"/>
    </source>
</evidence>